<name>A0A6J6Z5A0_9ZZZZ</name>
<dbReference type="AlphaFoldDB" id="A0A6J6Z5A0"/>
<feature type="region of interest" description="Disordered" evidence="1">
    <location>
        <begin position="1"/>
        <end position="71"/>
    </location>
</feature>
<evidence type="ECO:0000313" key="2">
    <source>
        <dbReference type="EMBL" id="CAB4816980.1"/>
    </source>
</evidence>
<protein>
    <submittedName>
        <fullName evidence="2">Unannotated protein</fullName>
    </submittedName>
</protein>
<accession>A0A6J6Z5A0</accession>
<feature type="compositionally biased region" description="Basic and acidic residues" evidence="1">
    <location>
        <begin position="50"/>
        <end position="63"/>
    </location>
</feature>
<sequence>MGQNQGERVAIMAKQRPSLADITQESLPQPPEAQGRGLVVPLVHPTPDAHMSRDESPRKEKPRRDRPHTTLYLDHPVRIAIKRIALEYDKKPHDLLLEGVEMMLLHYTGKTIKDITT</sequence>
<organism evidence="2">
    <name type="scientific">freshwater metagenome</name>
    <dbReference type="NCBI Taxonomy" id="449393"/>
    <lineage>
        <taxon>unclassified sequences</taxon>
        <taxon>metagenomes</taxon>
        <taxon>ecological metagenomes</taxon>
    </lineage>
</organism>
<proteinExistence type="predicted"/>
<reference evidence="2" key="1">
    <citation type="submission" date="2020-05" db="EMBL/GenBank/DDBJ databases">
        <authorList>
            <person name="Chiriac C."/>
            <person name="Salcher M."/>
            <person name="Ghai R."/>
            <person name="Kavagutti S V."/>
        </authorList>
    </citation>
    <scope>NUCLEOTIDE SEQUENCE</scope>
</reference>
<gene>
    <name evidence="2" type="ORF">UFOPK3037_01743</name>
</gene>
<evidence type="ECO:0000256" key="1">
    <source>
        <dbReference type="SAM" id="MobiDB-lite"/>
    </source>
</evidence>
<dbReference type="EMBL" id="CAFAAO010000047">
    <property type="protein sequence ID" value="CAB4816980.1"/>
    <property type="molecule type" value="Genomic_DNA"/>
</dbReference>